<name>A0A8I6RGK6_CIMLE</name>
<evidence type="ECO:0000256" key="7">
    <source>
        <dbReference type="ARBA" id="ARBA00029496"/>
    </source>
</evidence>
<dbReference type="PANTHER" id="PTHR21541:SF3">
    <property type="entry name" value="STRUCTURE-SPECIFIC ENDONUCLEASE SUBUNIT SLX4"/>
    <property type="match status" value="1"/>
</dbReference>
<feature type="region of interest" description="Disordered" evidence="8">
    <location>
        <begin position="83"/>
        <end position="112"/>
    </location>
</feature>
<comment type="subcellular location">
    <subcellularLocation>
        <location evidence="1">Nucleus</location>
    </subcellularLocation>
</comment>
<evidence type="ECO:0000313" key="10">
    <source>
        <dbReference type="Proteomes" id="UP000494040"/>
    </source>
</evidence>
<dbReference type="CDD" id="cd22999">
    <property type="entry name" value="SAP_SLX4"/>
    <property type="match status" value="1"/>
</dbReference>
<evidence type="ECO:0000256" key="1">
    <source>
        <dbReference type="ARBA" id="ARBA00004123"/>
    </source>
</evidence>
<evidence type="ECO:0000256" key="8">
    <source>
        <dbReference type="SAM" id="MobiDB-lite"/>
    </source>
</evidence>
<evidence type="ECO:0000256" key="6">
    <source>
        <dbReference type="ARBA" id="ARBA00023242"/>
    </source>
</evidence>
<evidence type="ECO:0000256" key="4">
    <source>
        <dbReference type="ARBA" id="ARBA00023172"/>
    </source>
</evidence>
<dbReference type="GO" id="GO:0000712">
    <property type="term" value="P:resolution of meiotic recombination intermediates"/>
    <property type="evidence" value="ECO:0007669"/>
    <property type="project" value="TreeGrafter"/>
</dbReference>
<evidence type="ECO:0000256" key="2">
    <source>
        <dbReference type="ARBA" id="ARBA00006661"/>
    </source>
</evidence>
<dbReference type="GO" id="GO:0006281">
    <property type="term" value="P:DNA repair"/>
    <property type="evidence" value="ECO:0007669"/>
    <property type="project" value="UniProtKB-KW"/>
</dbReference>
<protein>
    <recommendedName>
        <fullName evidence="7">Structure-specific endonuclease subunit SLX4</fullName>
    </recommendedName>
</protein>
<keyword evidence="6" id="KW-0539">Nucleus</keyword>
<dbReference type="OrthoDB" id="6625118at2759"/>
<feature type="compositionally biased region" description="Low complexity" evidence="8">
    <location>
        <begin position="83"/>
        <end position="95"/>
    </location>
</feature>
<feature type="region of interest" description="Disordered" evidence="8">
    <location>
        <begin position="1232"/>
        <end position="1252"/>
    </location>
</feature>
<dbReference type="Proteomes" id="UP000494040">
    <property type="component" value="Unassembled WGS sequence"/>
</dbReference>
<dbReference type="InterPro" id="IPR003903">
    <property type="entry name" value="UIM_dom"/>
</dbReference>
<dbReference type="GO" id="GO:0006260">
    <property type="term" value="P:DNA replication"/>
    <property type="evidence" value="ECO:0007669"/>
    <property type="project" value="InterPro"/>
</dbReference>
<dbReference type="PROSITE" id="PS50330">
    <property type="entry name" value="UIM"/>
    <property type="match status" value="1"/>
</dbReference>
<evidence type="ECO:0000256" key="5">
    <source>
        <dbReference type="ARBA" id="ARBA00023204"/>
    </source>
</evidence>
<keyword evidence="3" id="KW-0227">DNA damage</keyword>
<organism evidence="9 10">
    <name type="scientific">Cimex lectularius</name>
    <name type="common">Bed bug</name>
    <name type="synonym">Acanthia lectularia</name>
    <dbReference type="NCBI Taxonomy" id="79782"/>
    <lineage>
        <taxon>Eukaryota</taxon>
        <taxon>Metazoa</taxon>
        <taxon>Ecdysozoa</taxon>
        <taxon>Arthropoda</taxon>
        <taxon>Hexapoda</taxon>
        <taxon>Insecta</taxon>
        <taxon>Pterygota</taxon>
        <taxon>Neoptera</taxon>
        <taxon>Paraneoptera</taxon>
        <taxon>Hemiptera</taxon>
        <taxon>Heteroptera</taxon>
        <taxon>Panheteroptera</taxon>
        <taxon>Cimicomorpha</taxon>
        <taxon>Cimicidae</taxon>
        <taxon>Cimex</taxon>
    </lineage>
</organism>
<dbReference type="Gene3D" id="3.30.710.10">
    <property type="entry name" value="Potassium Channel Kv1.1, Chain A"/>
    <property type="match status" value="1"/>
</dbReference>
<dbReference type="CTD" id="38809"/>
<evidence type="ECO:0000313" key="9">
    <source>
        <dbReference type="EnsemblMetazoa" id="XP_014244590.1"/>
    </source>
</evidence>
<dbReference type="PANTHER" id="PTHR21541">
    <property type="entry name" value="BTB POZ DOMAIN CONTAINING 12"/>
    <property type="match status" value="1"/>
</dbReference>
<comment type="similarity">
    <text evidence="2">Belongs to the SLX4 family.</text>
</comment>
<sequence length="1511" mass="170634">MSSNHRTQTKLCHSQKSSNFCNEDAESSNSFQLLCAQSTKDKTVSKGAKRNDLAQNKTKSSFKKNLDDSFDLFIPNRVKKVMSSSSSNRSISSRTRSNKRKSPYFDDENSLDLQNQEDEDMEYALQLSMLDSGSTANLPGPSNFLGKKDSRSKKLCSVPLLLRRTPAEREKIITEKVAIVLMDDKENKIEKELHNKGLLSNNLKQEFDVNSRLWKLSQSQINDVDTCNFYVKPLSKYDNNGLLCPNAHSSTDHLCQNDYLSVDGKKSPDRTAISQNKNEVSTNIPEEIVSEVEIHCDKDSQSLTENRGNESSLSVKDMFQDSLADVEVPLSTLEEGDRSEDQNNYYDVSYHQKSDTSVCDFSSTKTVSEDGDVCSTLDKEKPSTSGCNFNTKMKTKDANNQQEELMVSFKSDAIYGTNLQIQVGDMQADNNSSKMSIDNSYMCSNQFEAIQKLSLVQSTSTSGLYVQQSPSHVSELSDYITIVNTDKAEDLSNEKIDSESKNYLIEVEDELCSVKSASSTKTLELHSSDVSLHDETTLDGQVIDNSPPQFHIKELCELELKALQGLSNDLEQAWLYPDSYLVSVICSDHTLTIQSCILFSRCPLIFREVRKHKLQWEHYNRTVCEVFFRYVVTGKIDHFKSVNSDSLFTLFNISSKYQLNILSEVVAYHLNKGIEKVSSSNFSIKISNNTIDCTTNISTDDEDAHEQNMLKRSRRFFIKESNHPIPCYVVDSDDDDYETKGKKTQKTNWKKQLSKKYRSEFQPELITIDSDSNHSEPNILSIENNDLSQILNTLIKNELDDNQWRIPVPSTSKEEVIDLENDFPCKILEGKTQISNNKNNFQNFFERSVNFSETIPNTSNGCEQEKVGNDISSFKIENTFDDPKPGCSGLSFNKIVPSKQASPKFYDLSAKDTELLDEPQGFSGLLFKGSKTIKEAIQGSSNLSNKDTEIIYERSPETCSDISLSETEPLNEQASNSSKLYKTREGQVVTLSHKIIPPLDYTPMSSTEFKKELMKYGIKPSIEQNKAVHLLNCIYLQLDANKDDTIIKSTSKIHKVSENTDQLSTFLSSRSPWPDDQKDDVNHDSAKHSTSLVVNYISDDSVDGLLPNDGQMLDNLHYHNELSPKSGHLDDMKNRMSKGKVKPEQSNLFSHYAKEEMNPQASKHNYDDANDAILQNHLNVSPSDKAVSSSSSVNCTLSPNKIPCCPKPGDNGENSIDCYFQDSFPSLRHFETPKDSEENASNECRPETPVRSLSSFKEKLNELVQKTPEYSSFTETGPINDHLSINSKLYATPGGQLITFSDKATPQPDYNLMTPTELKKELRKYGIKPNLEQKKAVNLLNYIYLQLHPRKDSTVVKSTISQIREVSENTGCADDQLSSHKSSSSIKSLWPNEEKATFNHDSAKPSTSYPVNYFSDDSVDGSLSNDTQMLDDLNYHDEVSPVSAQLVCTIVQFIRRSLLLKREILLYKPIWLVKFQNLLKEHGIKCSIKDLKAVLNHIGIIYKTERLEKRN</sequence>
<evidence type="ECO:0000256" key="3">
    <source>
        <dbReference type="ARBA" id="ARBA00022763"/>
    </source>
</evidence>
<keyword evidence="10" id="KW-1185">Reference proteome</keyword>
<dbReference type="KEGG" id="clec:106663886"/>
<dbReference type="EnsemblMetazoa" id="XM_014389104.2">
    <property type="protein sequence ID" value="XP_014244590.1"/>
    <property type="gene ID" value="LOC106663886"/>
</dbReference>
<dbReference type="InterPro" id="IPR011333">
    <property type="entry name" value="SKP1/BTB/POZ_sf"/>
</dbReference>
<dbReference type="RefSeq" id="XP_014244590.1">
    <property type="nucleotide sequence ID" value="XM_014389104.2"/>
</dbReference>
<dbReference type="GeneID" id="106663886"/>
<keyword evidence="4" id="KW-0233">DNA recombination</keyword>
<accession>A0A8I6RGK6</accession>
<proteinExistence type="inferred from homology"/>
<dbReference type="GO" id="GO:0033557">
    <property type="term" value="C:Slx1-Slx4 complex"/>
    <property type="evidence" value="ECO:0007669"/>
    <property type="project" value="InterPro"/>
</dbReference>
<keyword evidence="5" id="KW-0234">DNA repair</keyword>
<dbReference type="InterPro" id="IPR018574">
    <property type="entry name" value="Structure-sp_endonuc_su_Slx4"/>
</dbReference>
<dbReference type="Pfam" id="PF09494">
    <property type="entry name" value="Slx4"/>
    <property type="match status" value="1"/>
</dbReference>
<reference evidence="9" key="1">
    <citation type="submission" date="2022-01" db="UniProtKB">
        <authorList>
            <consortium name="EnsemblMetazoa"/>
        </authorList>
    </citation>
    <scope>IDENTIFICATION</scope>
</reference>